<evidence type="ECO:0000256" key="2">
    <source>
        <dbReference type="SAM" id="Phobius"/>
    </source>
</evidence>
<feature type="transmembrane region" description="Helical" evidence="2">
    <location>
        <begin position="93"/>
        <end position="118"/>
    </location>
</feature>
<feature type="region of interest" description="Disordered" evidence="1">
    <location>
        <begin position="319"/>
        <end position="338"/>
    </location>
</feature>
<reference evidence="4 5" key="1">
    <citation type="submission" date="2016-07" db="EMBL/GenBank/DDBJ databases">
        <title>Draft genome of the white-rot fungus Obba rivulosa 3A-2.</title>
        <authorList>
            <consortium name="DOE Joint Genome Institute"/>
            <person name="Miettinen O."/>
            <person name="Riley R."/>
            <person name="Acob R."/>
            <person name="Barry K."/>
            <person name="Cullen D."/>
            <person name="De Vries R."/>
            <person name="Hainaut M."/>
            <person name="Hatakka A."/>
            <person name="Henrissat B."/>
            <person name="Hilden K."/>
            <person name="Kuo R."/>
            <person name="Labutti K."/>
            <person name="Lipzen A."/>
            <person name="Makela M.R."/>
            <person name="Sandor L."/>
            <person name="Spatafora J.W."/>
            <person name="Grigoriev I.V."/>
            <person name="Hibbett D.S."/>
        </authorList>
    </citation>
    <scope>NUCLEOTIDE SEQUENCE [LARGE SCALE GENOMIC DNA]</scope>
    <source>
        <strain evidence="4 5">3A-2</strain>
    </source>
</reference>
<name>A0A8E2DHT2_9APHY</name>
<organism evidence="4 5">
    <name type="scientific">Obba rivulosa</name>
    <dbReference type="NCBI Taxonomy" id="1052685"/>
    <lineage>
        <taxon>Eukaryota</taxon>
        <taxon>Fungi</taxon>
        <taxon>Dikarya</taxon>
        <taxon>Basidiomycota</taxon>
        <taxon>Agaricomycotina</taxon>
        <taxon>Agaricomycetes</taxon>
        <taxon>Polyporales</taxon>
        <taxon>Gelatoporiaceae</taxon>
        <taxon>Obba</taxon>
    </lineage>
</organism>
<evidence type="ECO:0000256" key="1">
    <source>
        <dbReference type="SAM" id="MobiDB-lite"/>
    </source>
</evidence>
<dbReference type="OrthoDB" id="2745134at2759"/>
<gene>
    <name evidence="4" type="ORF">OBBRIDRAFT_827808</name>
</gene>
<evidence type="ECO:0000313" key="5">
    <source>
        <dbReference type="Proteomes" id="UP000250043"/>
    </source>
</evidence>
<protein>
    <recommendedName>
        <fullName evidence="3">DUF6533 domain-containing protein</fullName>
    </recommendedName>
</protein>
<evidence type="ECO:0000313" key="4">
    <source>
        <dbReference type="EMBL" id="OCH87296.1"/>
    </source>
</evidence>
<feature type="transmembrane region" description="Helical" evidence="2">
    <location>
        <begin position="125"/>
        <end position="145"/>
    </location>
</feature>
<dbReference type="Pfam" id="PF20151">
    <property type="entry name" value="DUF6533"/>
    <property type="match status" value="1"/>
</dbReference>
<dbReference type="Proteomes" id="UP000250043">
    <property type="component" value="Unassembled WGS sequence"/>
</dbReference>
<sequence length="357" mass="39325">MLEFESDIWIKSDGSVLLVPDIILISGTTAAAMLVLHDHMCSLWQEVEFMWGRKWTSVTVLFYLNRWGIFVWALLQVVLMINKTTSSSSSCMILGFFQVAIITLLDVTWAAFSAVRIYAISGGRWCLAALVISLNIVSIGMFLNLNVSQVSVSLDCTGTFFGKDQCMSFCEGGIMSSLTSQICTLVALLSDFTVLLITCYKTYAIRGVTMLNRSNTTLGTALLRDGTVYFCASVLSTVTMISARYSGNAHMAPMSAFYQPCQSIIMSHFLMNLRQAANDTQDDTLDASRPSFVRSPRSSLRFATFVDNLGEELVHGLEDGEPDVELPDNDPNAALSDHDRELTSIDRDYCSASIAEA</sequence>
<accession>A0A8E2DHT2</accession>
<feature type="domain" description="DUF6533" evidence="3">
    <location>
        <begin position="29"/>
        <end position="70"/>
    </location>
</feature>
<keyword evidence="5" id="KW-1185">Reference proteome</keyword>
<feature type="transmembrane region" description="Helical" evidence="2">
    <location>
        <begin position="178"/>
        <end position="200"/>
    </location>
</feature>
<feature type="transmembrane region" description="Helical" evidence="2">
    <location>
        <begin position="16"/>
        <end position="37"/>
    </location>
</feature>
<keyword evidence="2" id="KW-1133">Transmembrane helix</keyword>
<keyword evidence="2" id="KW-0472">Membrane</keyword>
<feature type="transmembrane region" description="Helical" evidence="2">
    <location>
        <begin position="58"/>
        <end position="81"/>
    </location>
</feature>
<dbReference type="EMBL" id="KV722491">
    <property type="protein sequence ID" value="OCH87296.1"/>
    <property type="molecule type" value="Genomic_DNA"/>
</dbReference>
<dbReference type="InterPro" id="IPR045340">
    <property type="entry name" value="DUF6533"/>
</dbReference>
<keyword evidence="2" id="KW-0812">Transmembrane</keyword>
<dbReference type="AlphaFoldDB" id="A0A8E2DHT2"/>
<proteinExistence type="predicted"/>
<evidence type="ECO:0000259" key="3">
    <source>
        <dbReference type="Pfam" id="PF20151"/>
    </source>
</evidence>
<feature type="compositionally biased region" description="Acidic residues" evidence="1">
    <location>
        <begin position="319"/>
        <end position="328"/>
    </location>
</feature>